<reference evidence="6 7" key="1">
    <citation type="submission" date="2021-09" db="EMBL/GenBank/DDBJ databases">
        <title>Genomic insights and catalytic innovation underlie evolution of tropane alkaloids biosynthesis.</title>
        <authorList>
            <person name="Wang Y.-J."/>
            <person name="Tian T."/>
            <person name="Huang J.-P."/>
            <person name="Huang S.-X."/>
        </authorList>
    </citation>
    <scope>NUCLEOTIDE SEQUENCE [LARGE SCALE GENOMIC DNA]</scope>
    <source>
        <strain evidence="6">KIB-2018</strain>
        <tissue evidence="6">Leaf</tissue>
    </source>
</reference>
<keyword evidence="3" id="KW-0479">Metal-binding</keyword>
<protein>
    <submittedName>
        <fullName evidence="6">Uncharacterized protein</fullName>
    </submittedName>
</protein>
<name>A0AAV8SNC2_9ROSI</name>
<evidence type="ECO:0000313" key="7">
    <source>
        <dbReference type="Proteomes" id="UP001159364"/>
    </source>
</evidence>
<dbReference type="Pfam" id="PF03492">
    <property type="entry name" value="Methyltransf_7"/>
    <property type="match status" value="1"/>
</dbReference>
<dbReference type="Gene3D" id="3.40.50.150">
    <property type="entry name" value="Vaccinia Virus protein VP39"/>
    <property type="match status" value="1"/>
</dbReference>
<dbReference type="GO" id="GO:0008168">
    <property type="term" value="F:methyltransferase activity"/>
    <property type="evidence" value="ECO:0007669"/>
    <property type="project" value="UniProtKB-KW"/>
</dbReference>
<evidence type="ECO:0000313" key="6">
    <source>
        <dbReference type="EMBL" id="KAJ8753745.1"/>
    </source>
</evidence>
<evidence type="ECO:0000256" key="4">
    <source>
        <dbReference type="ARBA" id="ARBA00022842"/>
    </source>
</evidence>
<dbReference type="InterPro" id="IPR005299">
    <property type="entry name" value="MeTrfase_7"/>
</dbReference>
<comment type="caution">
    <text evidence="6">The sequence shown here is derived from an EMBL/GenBank/DDBJ whole genome shotgun (WGS) entry which is preliminary data.</text>
</comment>
<keyword evidence="2" id="KW-0808">Transferase</keyword>
<evidence type="ECO:0000256" key="5">
    <source>
        <dbReference type="SAM" id="MobiDB-lite"/>
    </source>
</evidence>
<evidence type="ECO:0000256" key="2">
    <source>
        <dbReference type="ARBA" id="ARBA00022679"/>
    </source>
</evidence>
<dbReference type="AlphaFoldDB" id="A0AAV8SNC2"/>
<keyword evidence="7" id="KW-1185">Reference proteome</keyword>
<dbReference type="EMBL" id="JAIWQS010000010">
    <property type="protein sequence ID" value="KAJ8753745.1"/>
    <property type="molecule type" value="Genomic_DNA"/>
</dbReference>
<gene>
    <name evidence="6" type="ORF">K2173_026421</name>
</gene>
<evidence type="ECO:0000256" key="1">
    <source>
        <dbReference type="ARBA" id="ARBA00022603"/>
    </source>
</evidence>
<keyword evidence="4" id="KW-0460">Magnesium</keyword>
<dbReference type="Gene3D" id="1.10.1200.270">
    <property type="entry name" value="Methyltransferase, alpha-helical capping domain"/>
    <property type="match status" value="1"/>
</dbReference>
<keyword evidence="1" id="KW-0489">Methyltransferase</keyword>
<feature type="region of interest" description="Disordered" evidence="5">
    <location>
        <begin position="1"/>
        <end position="21"/>
    </location>
</feature>
<dbReference type="PANTHER" id="PTHR31009">
    <property type="entry name" value="S-ADENOSYL-L-METHIONINE:CARBOXYL METHYLTRANSFERASE FAMILY PROTEIN"/>
    <property type="match status" value="1"/>
</dbReference>
<dbReference type="InterPro" id="IPR042086">
    <property type="entry name" value="MeTrfase_capping"/>
</dbReference>
<sequence>MEKSYPMTGGDGPCSYSKNSSLQHEAAERAKSSLVGGIVENLDIEHVTSLNTFAIADFGCSTGPNTFIAVDNMIEGIIQKLQRHGYSKLPEFQVFFSDHISNDFNALFANLPTSPRKYFASGVPGSFHGRLFPRASLNFAYSAFALHWLSRAPQELGDPSSPAFNRGRIYYPNAPSEVGEAYAAQYAKDMESFLGARAEEVVSGGLMLLLIPGRPSEVSLGPFFSLLESCLLDMAAKGLVSEDKIDYFNLPIYSPSIDELTTLILNNAHFSIARLDQLPQMPIIPLPSAKECRAGFANIITEHFGSEVIDELFDRYAKKHAEHPVVSAGEGVSSGLFVLLKRN</sequence>
<proteinExistence type="predicted"/>
<accession>A0AAV8SNC2</accession>
<dbReference type="GO" id="GO:0046872">
    <property type="term" value="F:metal ion binding"/>
    <property type="evidence" value="ECO:0007669"/>
    <property type="project" value="UniProtKB-KW"/>
</dbReference>
<dbReference type="Proteomes" id="UP001159364">
    <property type="component" value="Linkage Group LG10"/>
</dbReference>
<dbReference type="SUPFAM" id="SSF53335">
    <property type="entry name" value="S-adenosyl-L-methionine-dependent methyltransferases"/>
    <property type="match status" value="1"/>
</dbReference>
<organism evidence="6 7">
    <name type="scientific">Erythroxylum novogranatense</name>
    <dbReference type="NCBI Taxonomy" id="1862640"/>
    <lineage>
        <taxon>Eukaryota</taxon>
        <taxon>Viridiplantae</taxon>
        <taxon>Streptophyta</taxon>
        <taxon>Embryophyta</taxon>
        <taxon>Tracheophyta</taxon>
        <taxon>Spermatophyta</taxon>
        <taxon>Magnoliopsida</taxon>
        <taxon>eudicotyledons</taxon>
        <taxon>Gunneridae</taxon>
        <taxon>Pentapetalae</taxon>
        <taxon>rosids</taxon>
        <taxon>fabids</taxon>
        <taxon>Malpighiales</taxon>
        <taxon>Erythroxylaceae</taxon>
        <taxon>Erythroxylum</taxon>
    </lineage>
</organism>
<dbReference type="GO" id="GO:0032259">
    <property type="term" value="P:methylation"/>
    <property type="evidence" value="ECO:0007669"/>
    <property type="project" value="UniProtKB-KW"/>
</dbReference>
<evidence type="ECO:0000256" key="3">
    <source>
        <dbReference type="ARBA" id="ARBA00022723"/>
    </source>
</evidence>
<dbReference type="InterPro" id="IPR029063">
    <property type="entry name" value="SAM-dependent_MTases_sf"/>
</dbReference>